<protein>
    <recommendedName>
        <fullName evidence="1">HTH araC/xylS-type domain-containing protein</fullName>
    </recommendedName>
</protein>
<dbReference type="InterPro" id="IPR018060">
    <property type="entry name" value="HTH_AraC"/>
</dbReference>
<keyword evidence="3" id="KW-1185">Reference proteome</keyword>
<dbReference type="PROSITE" id="PS01124">
    <property type="entry name" value="HTH_ARAC_FAMILY_2"/>
    <property type="match status" value="1"/>
</dbReference>
<evidence type="ECO:0000259" key="1">
    <source>
        <dbReference type="PROSITE" id="PS01124"/>
    </source>
</evidence>
<organism evidence="2 3">
    <name type="scientific">Chryseobacterium herbae</name>
    <dbReference type="NCBI Taxonomy" id="2976476"/>
    <lineage>
        <taxon>Bacteria</taxon>
        <taxon>Pseudomonadati</taxon>
        <taxon>Bacteroidota</taxon>
        <taxon>Flavobacteriia</taxon>
        <taxon>Flavobacteriales</taxon>
        <taxon>Weeksellaceae</taxon>
        <taxon>Chryseobacterium group</taxon>
        <taxon>Chryseobacterium</taxon>
    </lineage>
</organism>
<dbReference type="Gene3D" id="1.10.10.60">
    <property type="entry name" value="Homeodomain-like"/>
    <property type="match status" value="1"/>
</dbReference>
<sequence>MNVRLLSLIERRVNRAVKLLSEFLSNHKTLGDLPEKQITHYTQLVMDTYIALFKALEIVPSDYLYSVREIQVHHGNGGEIVCNEQLNRKTLSYLRESIKSASDHTSDSGYTVVPLHLQYFQGFSDFSALFGICVIDHSTQTAQSFFHEFIMNARQMNFSDHTLSYLDDILLKFRADPSVNIRDLSKINNLSYLQFQKDCRRYFGTTFYDFTIKLKMMDVVEDLMFSNLMTKEIVYKYKFAEYSNMYKFFHRTYDFPFKNITRLYSMEKV</sequence>
<dbReference type="Proteomes" id="UP001525566">
    <property type="component" value="Unassembled WGS sequence"/>
</dbReference>
<accession>A0ABT2IY22</accession>
<evidence type="ECO:0000313" key="2">
    <source>
        <dbReference type="EMBL" id="MCT2563743.1"/>
    </source>
</evidence>
<feature type="domain" description="HTH araC/xylS-type" evidence="1">
    <location>
        <begin position="160"/>
        <end position="263"/>
    </location>
</feature>
<dbReference type="RefSeq" id="WP_259840302.1">
    <property type="nucleotide sequence ID" value="NZ_JAOAMU010000006.1"/>
</dbReference>
<name>A0ABT2IY22_9FLAO</name>
<comment type="caution">
    <text evidence="2">The sequence shown here is derived from an EMBL/GenBank/DDBJ whole genome shotgun (WGS) entry which is preliminary data.</text>
</comment>
<dbReference type="EMBL" id="JAOAMU010000006">
    <property type="protein sequence ID" value="MCT2563743.1"/>
    <property type="molecule type" value="Genomic_DNA"/>
</dbReference>
<reference evidence="2 3" key="1">
    <citation type="submission" date="2022-09" db="EMBL/GenBank/DDBJ databases">
        <title>Chryseobacterium oleae sp.nov., isolated from the inter-root soil of Pyrola calliantha H. Andr. in Tibet.</title>
        <authorList>
            <person name="Li Z."/>
        </authorList>
    </citation>
    <scope>NUCLEOTIDE SEQUENCE [LARGE SCALE GENOMIC DNA]</scope>
    <source>
        <strain evidence="3">pc1-10</strain>
    </source>
</reference>
<proteinExistence type="predicted"/>
<evidence type="ECO:0000313" key="3">
    <source>
        <dbReference type="Proteomes" id="UP001525566"/>
    </source>
</evidence>
<gene>
    <name evidence="2" type="ORF">N0B48_17785</name>
</gene>